<dbReference type="PROSITE" id="PS51257">
    <property type="entry name" value="PROKAR_LIPOPROTEIN"/>
    <property type="match status" value="1"/>
</dbReference>
<gene>
    <name evidence="1" type="ORF">QVN40_03650</name>
</gene>
<dbReference type="RefSeq" id="WP_289826804.1">
    <property type="nucleotide sequence ID" value="NZ_JAUEIR010000003.1"/>
</dbReference>
<evidence type="ECO:0000313" key="2">
    <source>
        <dbReference type="Proteomes" id="UP001168505"/>
    </source>
</evidence>
<evidence type="ECO:0000313" key="1">
    <source>
        <dbReference type="EMBL" id="MDN0068799.1"/>
    </source>
</evidence>
<sequence length="312" mass="34133">MRRHVGQVTANFFLPLAIVLGAFVLLTGCSSSSEASEAHAGQDTIESSEIVDYNQHSAESLGQIQGIFVLNGEGDYYYDIPYEVEYFRGDAGYSDATTDISFPNDVSYICTTTIAGDAPYKIDRDSGDLLVTVSDESVLDSATLIRCIESGYWQGSAVSADIGSYAEIGGIDVSAIDLGQNAAVVRNTAAFWSELGVSWCRYFESHADGLVGTGSYSPATEDKSAYINHCEEHILLRSQTPLSLPAGWYDGTDYNEGSININESYYIFDQSREYSAPIEKTKDGYFIIDVSNLESGIYRIYSSGSYFFIDIE</sequence>
<reference evidence="1" key="2">
    <citation type="submission" date="2023-08" db="EMBL/GenBank/DDBJ databases">
        <title>Identification and characterization of horizontal gene transfer across gut microbiota members of farm animals based on homology search.</title>
        <authorList>
            <person name="Schwarzerova J."/>
            <person name="Nykrynova M."/>
            <person name="Jureckova K."/>
            <person name="Cejkova D."/>
            <person name="Rychlik I."/>
        </authorList>
    </citation>
    <scope>NUCLEOTIDE SEQUENCE</scope>
    <source>
        <strain evidence="1">15_COKtk</strain>
    </source>
</reference>
<dbReference type="AlphaFoldDB" id="A0AAW7JPL6"/>
<proteinExistence type="predicted"/>
<protein>
    <submittedName>
        <fullName evidence="1">Uncharacterized protein</fullName>
    </submittedName>
</protein>
<dbReference type="EMBL" id="JAUEIR010000003">
    <property type="protein sequence ID" value="MDN0068799.1"/>
    <property type="molecule type" value="Genomic_DNA"/>
</dbReference>
<accession>A0AAW7JPL6</accession>
<organism evidence="1 2">
    <name type="scientific">Collinsella ihumii</name>
    <dbReference type="NCBI Taxonomy" id="1720204"/>
    <lineage>
        <taxon>Bacteria</taxon>
        <taxon>Bacillati</taxon>
        <taxon>Actinomycetota</taxon>
        <taxon>Coriobacteriia</taxon>
        <taxon>Coriobacteriales</taxon>
        <taxon>Coriobacteriaceae</taxon>
        <taxon>Collinsella</taxon>
    </lineage>
</organism>
<dbReference type="Proteomes" id="UP001168505">
    <property type="component" value="Unassembled WGS sequence"/>
</dbReference>
<reference evidence="1" key="1">
    <citation type="submission" date="2023-06" db="EMBL/GenBank/DDBJ databases">
        <authorList>
            <person name="Zeman M."/>
            <person name="Kubasova T."/>
            <person name="Jahodarova E."/>
            <person name="Nykrynova M."/>
            <person name="Rychlik I."/>
        </authorList>
    </citation>
    <scope>NUCLEOTIDE SEQUENCE</scope>
    <source>
        <strain evidence="1">15_COKtk</strain>
    </source>
</reference>
<comment type="caution">
    <text evidence="1">The sequence shown here is derived from an EMBL/GenBank/DDBJ whole genome shotgun (WGS) entry which is preliminary data.</text>
</comment>
<name>A0AAW7JPL6_9ACTN</name>